<accession>A0ABU8UEL8</accession>
<dbReference type="EMBL" id="JBBKAM010000004">
    <property type="protein sequence ID" value="MEJ8646334.1"/>
    <property type="molecule type" value="Genomic_DNA"/>
</dbReference>
<evidence type="ECO:0000313" key="3">
    <source>
        <dbReference type="Proteomes" id="UP001382904"/>
    </source>
</evidence>
<evidence type="ECO:0000256" key="1">
    <source>
        <dbReference type="SAM" id="MobiDB-lite"/>
    </source>
</evidence>
<dbReference type="Gene3D" id="3.40.50.150">
    <property type="entry name" value="Vaccinia Virus protein VP39"/>
    <property type="match status" value="1"/>
</dbReference>
<gene>
    <name evidence="2" type="ORF">WKI68_43910</name>
</gene>
<organism evidence="2 3">
    <name type="scientific">Streptomyces caledonius</name>
    <dbReference type="NCBI Taxonomy" id="3134107"/>
    <lineage>
        <taxon>Bacteria</taxon>
        <taxon>Bacillati</taxon>
        <taxon>Actinomycetota</taxon>
        <taxon>Actinomycetes</taxon>
        <taxon>Kitasatosporales</taxon>
        <taxon>Streptomycetaceae</taxon>
        <taxon>Streptomyces</taxon>
    </lineage>
</organism>
<name>A0ABU8UEL8_9ACTN</name>
<reference evidence="2 3" key="1">
    <citation type="submission" date="2024-03" db="EMBL/GenBank/DDBJ databases">
        <title>Novel Streptomyces species of biotechnological and ecological value are a feature of Machair soil.</title>
        <authorList>
            <person name="Prole J.R."/>
            <person name="Goodfellow M."/>
            <person name="Allenby N."/>
            <person name="Ward A.C."/>
        </authorList>
    </citation>
    <scope>NUCLEOTIDE SEQUENCE [LARGE SCALE GENOMIC DNA]</scope>
    <source>
        <strain evidence="2 3">MS1.HAVA.3</strain>
    </source>
</reference>
<feature type="region of interest" description="Disordered" evidence="1">
    <location>
        <begin position="209"/>
        <end position="230"/>
    </location>
</feature>
<proteinExistence type="predicted"/>
<dbReference type="InterPro" id="IPR029063">
    <property type="entry name" value="SAM-dependent_MTases_sf"/>
</dbReference>
<protein>
    <submittedName>
        <fullName evidence="2">Uncharacterized protein</fullName>
    </submittedName>
</protein>
<comment type="caution">
    <text evidence="2">The sequence shown here is derived from an EMBL/GenBank/DDBJ whole genome shotgun (WGS) entry which is preliminary data.</text>
</comment>
<evidence type="ECO:0000313" key="2">
    <source>
        <dbReference type="EMBL" id="MEJ8646334.1"/>
    </source>
</evidence>
<dbReference type="Pfam" id="PF01135">
    <property type="entry name" value="PCMT"/>
    <property type="match status" value="1"/>
</dbReference>
<sequence length="264" mass="28726">MITYNVRDIAPAWREQLAEGGRLVLPLEIGGYTRAVAFERRGDVLHARKFTHCGFVPAQGEHARTTPVVDLLDGELQARFDDGDPMAVEGLEAALRGPRHEVATGVTMGSGFSFGSLQLYAATTLPGFCRLAAHVDKGTGATRIAKGSDAPAILGDGSLAYLVHVQTRNGDSPARQEWEWRVDAFGDQGPRLAERLAATVRAWDRDVRGGADPGLTVHPADTPEHRLPPGDVLDKRHCRLVLRWPGRVALLPAPVERGRRRRAT</sequence>
<keyword evidence="3" id="KW-1185">Reference proteome</keyword>
<feature type="compositionally biased region" description="Basic and acidic residues" evidence="1">
    <location>
        <begin position="221"/>
        <end position="230"/>
    </location>
</feature>
<dbReference type="Proteomes" id="UP001382904">
    <property type="component" value="Unassembled WGS sequence"/>
</dbReference>